<name>F0V2W1_MYCS3</name>
<dbReference type="KEGG" id="msk:MSUIS_00900"/>
<feature type="region of interest" description="Disordered" evidence="1">
    <location>
        <begin position="38"/>
        <end position="190"/>
    </location>
</feature>
<feature type="compositionally biased region" description="Low complexity" evidence="1">
    <location>
        <begin position="59"/>
        <end position="74"/>
    </location>
</feature>
<evidence type="ECO:0000256" key="1">
    <source>
        <dbReference type="SAM" id="MobiDB-lite"/>
    </source>
</evidence>
<feature type="compositionally biased region" description="Polar residues" evidence="1">
    <location>
        <begin position="95"/>
        <end position="111"/>
    </location>
</feature>
<dbReference type="RefSeq" id="WP_013608795.1">
    <property type="nucleotide sequence ID" value="NC_015153.1"/>
</dbReference>
<dbReference type="HOGENOM" id="CLU_067788_0_0_14"/>
<feature type="compositionally biased region" description="Polar residues" evidence="1">
    <location>
        <begin position="137"/>
        <end position="154"/>
    </location>
</feature>
<evidence type="ECO:0000313" key="3">
    <source>
        <dbReference type="Proteomes" id="UP000008645"/>
    </source>
</evidence>
<evidence type="ECO:0000313" key="2">
    <source>
        <dbReference type="EMBL" id="CBZ40183.1"/>
    </source>
</evidence>
<feature type="compositionally biased region" description="Basic and acidic residues" evidence="1">
    <location>
        <begin position="76"/>
        <end position="94"/>
    </location>
</feature>
<protein>
    <submittedName>
        <fullName evidence="2">Uncharacterized protein</fullName>
    </submittedName>
</protein>
<dbReference type="EMBL" id="FQ790233">
    <property type="protein sequence ID" value="CBZ40183.1"/>
    <property type="molecule type" value="Genomic_DNA"/>
</dbReference>
<dbReference type="Proteomes" id="UP000008645">
    <property type="component" value="Chromosome"/>
</dbReference>
<accession>F0V2W1</accession>
<reference evidence="2 3" key="1">
    <citation type="journal article" date="2011" name="J. Bacteriol.">
        <title>Complete genome sequence of the hemotrophic Mycoplasma suis strain KI3806.</title>
        <authorList>
            <person name="Oehlerking J."/>
            <person name="Kube M."/>
            <person name="Felder K.M."/>
            <person name="Matter D."/>
            <person name="Wittenbrink M.M."/>
            <person name="Schwarzenbach S."/>
            <person name="Kramer M.M."/>
            <person name="Hoelzle K."/>
            <person name="Hoelzle L.E."/>
        </authorList>
    </citation>
    <scope>NUCLEOTIDE SEQUENCE [LARGE SCALE GENOMIC DNA]</scope>
    <source>
        <strain evidence="3">KI_3806</strain>
    </source>
</reference>
<proteinExistence type="predicted"/>
<sequence length="326" mass="35946">MFGLATWAKLGLVIFSLGGVAGGSYVFGSDFLKKEGGSIQEKSASIQQGDDHSERTEQGSVSEVSSGNSDSSVGKDTLKEEKSEEKQLTEKVEGDSSNTSLTTNAENSIPSVTDPKEVKGDLENRGANHEVGEESKSITLTRIQESTVTTQNNPESKELHETTSTDNNDNLSSENERNEGISVQGDDPQASARTYLSGRENTGYSFEEGITGEVIFPKNSVEENSEEKICLKIENGSGIEQPNCENFHSENSKIWVKVKEKEHVKKIFEKLTITSRNDKWFEGEEKNTLDVEFFYKTFTCTLTKKPENNSDSESKEFIVSCAEKSN</sequence>
<dbReference type="AlphaFoldDB" id="F0V2W1"/>
<gene>
    <name evidence="2" type="ORF">MSUIS_00900</name>
</gene>
<feature type="compositionally biased region" description="Polar residues" evidence="1">
    <location>
        <begin position="164"/>
        <end position="173"/>
    </location>
</feature>
<feature type="compositionally biased region" description="Basic and acidic residues" evidence="1">
    <location>
        <begin position="114"/>
        <end position="136"/>
    </location>
</feature>
<organism evidence="2 3">
    <name type="scientific">Mycoplasma suis (strain KI_3806)</name>
    <dbReference type="NCBI Taxonomy" id="708248"/>
    <lineage>
        <taxon>Bacteria</taxon>
        <taxon>Bacillati</taxon>
        <taxon>Mycoplasmatota</taxon>
        <taxon>Mollicutes</taxon>
        <taxon>Mycoplasmataceae</taxon>
        <taxon>Mycoplasma</taxon>
    </lineage>
</organism>